<dbReference type="HOGENOM" id="CLU_210376_0_0_10"/>
<dbReference type="EMBL" id="AEWX01000034">
    <property type="protein sequence ID" value="EGC19061.1"/>
    <property type="molecule type" value="Genomic_DNA"/>
</dbReference>
<dbReference type="STRING" id="888743.HMPREF9141_2312"/>
<comment type="caution">
    <text evidence="1">The sequence shown here is derived from an EMBL/GenBank/DDBJ whole genome shotgun (WGS) entry which is preliminary data.</text>
</comment>
<evidence type="ECO:0000313" key="1">
    <source>
        <dbReference type="EMBL" id="EGC19061.1"/>
    </source>
</evidence>
<evidence type="ECO:0000313" key="2">
    <source>
        <dbReference type="Proteomes" id="UP000005697"/>
    </source>
</evidence>
<dbReference type="AlphaFoldDB" id="F0F9P5"/>
<sequence length="44" mass="5089">MDYRKKCRKSKLTQCPSISLSFHLLQTIYSLTTGVCKNFYAVQS</sequence>
<accession>F0F9P5</accession>
<proteinExistence type="predicted"/>
<dbReference type="Proteomes" id="UP000005697">
    <property type="component" value="Unassembled WGS sequence"/>
</dbReference>
<organism evidence="1 2">
    <name type="scientific">Prevotella multiformis DSM 16608</name>
    <dbReference type="NCBI Taxonomy" id="888743"/>
    <lineage>
        <taxon>Bacteria</taxon>
        <taxon>Pseudomonadati</taxon>
        <taxon>Bacteroidota</taxon>
        <taxon>Bacteroidia</taxon>
        <taxon>Bacteroidales</taxon>
        <taxon>Prevotellaceae</taxon>
        <taxon>Prevotella</taxon>
    </lineage>
</organism>
<name>F0F9P5_9BACT</name>
<keyword evidence="2" id="KW-1185">Reference proteome</keyword>
<reference evidence="1 2" key="1">
    <citation type="submission" date="2011-01" db="EMBL/GenBank/DDBJ databases">
        <authorList>
            <person name="Muzny D."/>
            <person name="Qin X."/>
            <person name="Deng J."/>
            <person name="Jiang H."/>
            <person name="Liu Y."/>
            <person name="Qu J."/>
            <person name="Song X.-Z."/>
            <person name="Zhang L."/>
            <person name="Thornton R."/>
            <person name="Coyle M."/>
            <person name="Francisco L."/>
            <person name="Jackson L."/>
            <person name="Javaid M."/>
            <person name="Korchina V."/>
            <person name="Kovar C."/>
            <person name="Mata R."/>
            <person name="Mathew T."/>
            <person name="Ngo R."/>
            <person name="Nguyen L."/>
            <person name="Nguyen N."/>
            <person name="Okwuonu G."/>
            <person name="Ongeri F."/>
            <person name="Pham C."/>
            <person name="Simmons D."/>
            <person name="Wilczek-Boney K."/>
            <person name="Hale W."/>
            <person name="Jakkamsetti A."/>
            <person name="Pham P."/>
            <person name="Ruth R."/>
            <person name="San Lucas F."/>
            <person name="Warren J."/>
            <person name="Zhang J."/>
            <person name="Zhao Z."/>
            <person name="Zhou C."/>
            <person name="Zhu D."/>
            <person name="Lee S."/>
            <person name="Bess C."/>
            <person name="Blankenburg K."/>
            <person name="Forbes L."/>
            <person name="Fu Q."/>
            <person name="Gubbala S."/>
            <person name="Hirani K."/>
            <person name="Jayaseelan J.C."/>
            <person name="Lara F."/>
            <person name="Munidasa M."/>
            <person name="Palculict T."/>
            <person name="Patil S."/>
            <person name="Pu L.-L."/>
            <person name="Saada N."/>
            <person name="Tang L."/>
            <person name="Weissenberger G."/>
            <person name="Zhu Y."/>
            <person name="Hemphill L."/>
            <person name="Shang Y."/>
            <person name="Youmans B."/>
            <person name="Ayvaz T."/>
            <person name="Ross M."/>
            <person name="Santibanez J."/>
            <person name="Aqrawi P."/>
            <person name="Gross S."/>
            <person name="Joshi V."/>
            <person name="Fowler G."/>
            <person name="Nazareth L."/>
            <person name="Reid J."/>
            <person name="Worley K."/>
            <person name="Petrosino J."/>
            <person name="Highlander S."/>
            <person name="Gibbs R."/>
        </authorList>
    </citation>
    <scope>NUCLEOTIDE SEQUENCE [LARGE SCALE GENOMIC DNA]</scope>
    <source>
        <strain evidence="1 2">DSM 16608</strain>
    </source>
</reference>
<protein>
    <submittedName>
        <fullName evidence="1">Uncharacterized protein</fullName>
    </submittedName>
</protein>
<gene>
    <name evidence="1" type="ORF">HMPREF9141_2312</name>
</gene>